<protein>
    <submittedName>
        <fullName evidence="2">Uncharacterized protein</fullName>
    </submittedName>
</protein>
<gene>
    <name evidence="2" type="ORF">LX32DRAFT_196862</name>
</gene>
<dbReference type="Proteomes" id="UP001232148">
    <property type="component" value="Unassembled WGS sequence"/>
</dbReference>
<keyword evidence="1" id="KW-0812">Transmembrane</keyword>
<dbReference type="EMBL" id="MU842831">
    <property type="protein sequence ID" value="KAK2032391.1"/>
    <property type="molecule type" value="Genomic_DNA"/>
</dbReference>
<evidence type="ECO:0000256" key="1">
    <source>
        <dbReference type="SAM" id="Phobius"/>
    </source>
</evidence>
<comment type="caution">
    <text evidence="2">The sequence shown here is derived from an EMBL/GenBank/DDBJ whole genome shotgun (WGS) entry which is preliminary data.</text>
</comment>
<dbReference type="AlphaFoldDB" id="A0AAD9HQJ3"/>
<reference evidence="2" key="1">
    <citation type="submission" date="2021-06" db="EMBL/GenBank/DDBJ databases">
        <title>Comparative genomics, transcriptomics and evolutionary studies reveal genomic signatures of adaptation to plant cell wall in hemibiotrophic fungi.</title>
        <authorList>
            <consortium name="DOE Joint Genome Institute"/>
            <person name="Baroncelli R."/>
            <person name="Diaz J.F."/>
            <person name="Benocci T."/>
            <person name="Peng M."/>
            <person name="Battaglia E."/>
            <person name="Haridas S."/>
            <person name="Andreopoulos W."/>
            <person name="Labutti K."/>
            <person name="Pangilinan J."/>
            <person name="Floch G.L."/>
            <person name="Makela M.R."/>
            <person name="Henrissat B."/>
            <person name="Grigoriev I.V."/>
            <person name="Crouch J.A."/>
            <person name="De Vries R.P."/>
            <person name="Sukno S.A."/>
            <person name="Thon M.R."/>
        </authorList>
    </citation>
    <scope>NUCLEOTIDE SEQUENCE</scope>
    <source>
        <strain evidence="2">MAFF235873</strain>
    </source>
</reference>
<organism evidence="2 3">
    <name type="scientific">Colletotrichum zoysiae</name>
    <dbReference type="NCBI Taxonomy" id="1216348"/>
    <lineage>
        <taxon>Eukaryota</taxon>
        <taxon>Fungi</taxon>
        <taxon>Dikarya</taxon>
        <taxon>Ascomycota</taxon>
        <taxon>Pezizomycotina</taxon>
        <taxon>Sordariomycetes</taxon>
        <taxon>Hypocreomycetidae</taxon>
        <taxon>Glomerellales</taxon>
        <taxon>Glomerellaceae</taxon>
        <taxon>Colletotrichum</taxon>
        <taxon>Colletotrichum graminicola species complex</taxon>
    </lineage>
</organism>
<evidence type="ECO:0000313" key="3">
    <source>
        <dbReference type="Proteomes" id="UP001232148"/>
    </source>
</evidence>
<keyword evidence="1" id="KW-1133">Transmembrane helix</keyword>
<feature type="transmembrane region" description="Helical" evidence="1">
    <location>
        <begin position="105"/>
        <end position="122"/>
    </location>
</feature>
<evidence type="ECO:0000313" key="2">
    <source>
        <dbReference type="EMBL" id="KAK2032391.1"/>
    </source>
</evidence>
<name>A0AAD9HQJ3_9PEZI</name>
<keyword evidence="1" id="KW-0472">Membrane</keyword>
<proteinExistence type="predicted"/>
<sequence length="148" mass="16858">MGKHACPVRYRAAGSFSLQTAAYDQCGKLYIYAGNRWHIHHLRLIWTYITGARGITDRDDLVFIVSAFSCPRHEQAKLSFGYLLLGSSDEGHFISSLLDWFASHLYPFMHALLFSFFFNIYIGRIRGGICGEDSMRNGNISHDTKGMR</sequence>
<accession>A0AAD9HQJ3</accession>
<keyword evidence="3" id="KW-1185">Reference proteome</keyword>